<evidence type="ECO:0000313" key="4">
    <source>
        <dbReference type="EMBL" id="MDZ7544063.1"/>
    </source>
</evidence>
<keyword evidence="2" id="KW-0378">Hydrolase</keyword>
<dbReference type="InterPro" id="IPR020084">
    <property type="entry name" value="NUDIX_hydrolase_CS"/>
</dbReference>
<comment type="cofactor">
    <cofactor evidence="1">
        <name>Mg(2+)</name>
        <dbReference type="ChEBI" id="CHEBI:18420"/>
    </cofactor>
</comment>
<evidence type="ECO:0000313" key="5">
    <source>
        <dbReference type="Proteomes" id="UP001288944"/>
    </source>
</evidence>
<protein>
    <submittedName>
        <fullName evidence="4">NUDIX domain-containing protein</fullName>
    </submittedName>
</protein>
<dbReference type="PANTHER" id="PTHR43046:SF16">
    <property type="entry name" value="ADP-RIBOSE PYROPHOSPHATASE YJHB-RELATED"/>
    <property type="match status" value="1"/>
</dbReference>
<gene>
    <name evidence="4" type="ORF">GNF83_23455</name>
</gene>
<dbReference type="PROSITE" id="PS51462">
    <property type="entry name" value="NUDIX"/>
    <property type="match status" value="1"/>
</dbReference>
<dbReference type="AlphaFoldDB" id="A0AAW9KQ49"/>
<organism evidence="4 5">
    <name type="scientific">Clostridium perfringens</name>
    <dbReference type="NCBI Taxonomy" id="1502"/>
    <lineage>
        <taxon>Bacteria</taxon>
        <taxon>Bacillati</taxon>
        <taxon>Bacillota</taxon>
        <taxon>Clostridia</taxon>
        <taxon>Eubacteriales</taxon>
        <taxon>Clostridiaceae</taxon>
        <taxon>Clostridium</taxon>
    </lineage>
</organism>
<reference evidence="4" key="1">
    <citation type="submission" date="2019-11" db="EMBL/GenBank/DDBJ databases">
        <title>Characterization of Clostridium perfringens isolates from swine manure treated agricultural soils.</title>
        <authorList>
            <person name="Wushke S.T."/>
        </authorList>
    </citation>
    <scope>NUCLEOTIDE SEQUENCE</scope>
    <source>
        <strain evidence="4">X62</strain>
    </source>
</reference>
<accession>A0AAW9KQ49</accession>
<dbReference type="Proteomes" id="UP001288944">
    <property type="component" value="Unassembled WGS sequence"/>
</dbReference>
<dbReference type="SUPFAM" id="SSF55811">
    <property type="entry name" value="Nudix"/>
    <property type="match status" value="1"/>
</dbReference>
<feature type="non-terminal residue" evidence="4">
    <location>
        <position position="111"/>
    </location>
</feature>
<evidence type="ECO:0000259" key="3">
    <source>
        <dbReference type="PROSITE" id="PS51462"/>
    </source>
</evidence>
<sequence>MASEKFKMPVAAHLLLIKEGKILLLRRLNTGYEDGNYSVVAGHLDGDEDVKAAMIREAKEEAGIDINSNNLEIVGVMHRKSEVERIDFFLATDSWNNEIVNMEPEKCDDLS</sequence>
<proteinExistence type="predicted"/>
<comment type="caution">
    <text evidence="4">The sequence shown here is derived from an EMBL/GenBank/DDBJ whole genome shotgun (WGS) entry which is preliminary data.</text>
</comment>
<evidence type="ECO:0000256" key="1">
    <source>
        <dbReference type="ARBA" id="ARBA00001946"/>
    </source>
</evidence>
<dbReference type="GO" id="GO:0016787">
    <property type="term" value="F:hydrolase activity"/>
    <property type="evidence" value="ECO:0007669"/>
    <property type="project" value="UniProtKB-KW"/>
</dbReference>
<name>A0AAW9KQ49_CLOPF</name>
<dbReference type="InterPro" id="IPR015797">
    <property type="entry name" value="NUDIX_hydrolase-like_dom_sf"/>
</dbReference>
<feature type="domain" description="Nudix hydrolase" evidence="3">
    <location>
        <begin position="7"/>
        <end position="111"/>
    </location>
</feature>
<dbReference type="EMBL" id="WNUR01001989">
    <property type="protein sequence ID" value="MDZ7544063.1"/>
    <property type="molecule type" value="Genomic_DNA"/>
</dbReference>
<dbReference type="Gene3D" id="3.90.79.10">
    <property type="entry name" value="Nucleoside Triphosphate Pyrophosphohydrolase"/>
    <property type="match status" value="1"/>
</dbReference>
<dbReference type="PANTHER" id="PTHR43046">
    <property type="entry name" value="GDP-MANNOSE MANNOSYL HYDROLASE"/>
    <property type="match status" value="1"/>
</dbReference>
<evidence type="ECO:0000256" key="2">
    <source>
        <dbReference type="ARBA" id="ARBA00022801"/>
    </source>
</evidence>
<dbReference type="Pfam" id="PF00293">
    <property type="entry name" value="NUDIX"/>
    <property type="match status" value="1"/>
</dbReference>
<dbReference type="PROSITE" id="PS00893">
    <property type="entry name" value="NUDIX_BOX"/>
    <property type="match status" value="1"/>
</dbReference>
<dbReference type="InterPro" id="IPR000086">
    <property type="entry name" value="NUDIX_hydrolase_dom"/>
</dbReference>